<dbReference type="PROSITE" id="PS50011">
    <property type="entry name" value="PROTEIN_KINASE_DOM"/>
    <property type="match status" value="1"/>
</dbReference>
<proteinExistence type="predicted"/>
<comment type="caution">
    <text evidence="3">The sequence shown here is derived from an EMBL/GenBank/DDBJ whole genome shotgun (WGS) entry which is preliminary data.</text>
</comment>
<dbReference type="InterPro" id="IPR032675">
    <property type="entry name" value="LRR_dom_sf"/>
</dbReference>
<dbReference type="InterPro" id="IPR001245">
    <property type="entry name" value="Ser-Thr/Tyr_kinase_cat_dom"/>
</dbReference>
<dbReference type="InterPro" id="IPR046959">
    <property type="entry name" value="PRK1-6/SRF4-like"/>
</dbReference>
<dbReference type="InterPro" id="IPR000719">
    <property type="entry name" value="Prot_kinase_dom"/>
</dbReference>
<dbReference type="PANTHER" id="PTHR48007:SF86">
    <property type="entry name" value="(WILD MALAYSIAN BANANA) HYPOTHETICAL PROTEIN"/>
    <property type="match status" value="1"/>
</dbReference>
<reference evidence="3" key="1">
    <citation type="submission" date="2019-12" db="EMBL/GenBank/DDBJ databases">
        <authorList>
            <person name="Scholes J."/>
        </authorList>
    </citation>
    <scope>NUCLEOTIDE SEQUENCE</scope>
</reference>
<evidence type="ECO:0000313" key="3">
    <source>
        <dbReference type="EMBL" id="CAA0842424.1"/>
    </source>
</evidence>
<dbReference type="OrthoDB" id="2151624at2759"/>
<dbReference type="GO" id="GO:0004672">
    <property type="term" value="F:protein kinase activity"/>
    <property type="evidence" value="ECO:0007669"/>
    <property type="project" value="InterPro"/>
</dbReference>
<keyword evidence="1" id="KW-0812">Transmembrane</keyword>
<dbReference type="PANTHER" id="PTHR48007">
    <property type="entry name" value="LEUCINE-RICH REPEAT RECEPTOR-LIKE PROTEIN KINASE PXC1"/>
    <property type="match status" value="1"/>
</dbReference>
<keyword evidence="4" id="KW-1185">Reference proteome</keyword>
<protein>
    <submittedName>
        <fullName evidence="3">Probably inactive leucine-rich repeat receptor-like protein kinase</fullName>
    </submittedName>
</protein>
<accession>A0A9N7RS66</accession>
<organism evidence="3 4">
    <name type="scientific">Striga hermonthica</name>
    <name type="common">Purple witchweed</name>
    <name type="synonym">Buchnera hermonthica</name>
    <dbReference type="NCBI Taxonomy" id="68872"/>
    <lineage>
        <taxon>Eukaryota</taxon>
        <taxon>Viridiplantae</taxon>
        <taxon>Streptophyta</taxon>
        <taxon>Embryophyta</taxon>
        <taxon>Tracheophyta</taxon>
        <taxon>Spermatophyta</taxon>
        <taxon>Magnoliopsida</taxon>
        <taxon>eudicotyledons</taxon>
        <taxon>Gunneridae</taxon>
        <taxon>Pentapetalae</taxon>
        <taxon>asterids</taxon>
        <taxon>lamiids</taxon>
        <taxon>Lamiales</taxon>
        <taxon>Orobanchaceae</taxon>
        <taxon>Buchnereae</taxon>
        <taxon>Striga</taxon>
    </lineage>
</organism>
<keyword evidence="1" id="KW-1133">Transmembrane helix</keyword>
<keyword evidence="3" id="KW-0808">Transferase</keyword>
<feature type="transmembrane region" description="Helical" evidence="1">
    <location>
        <begin position="233"/>
        <end position="254"/>
    </location>
</feature>
<dbReference type="Gene3D" id="3.80.10.10">
    <property type="entry name" value="Ribonuclease Inhibitor"/>
    <property type="match status" value="1"/>
</dbReference>
<dbReference type="InterPro" id="IPR011009">
    <property type="entry name" value="Kinase-like_dom_sf"/>
</dbReference>
<dbReference type="AlphaFoldDB" id="A0A9N7RS66"/>
<keyword evidence="3" id="KW-0418">Kinase</keyword>
<feature type="domain" description="Protein kinase" evidence="2">
    <location>
        <begin position="316"/>
        <end position="537"/>
    </location>
</feature>
<name>A0A9N7RS66_STRHE</name>
<dbReference type="Proteomes" id="UP001153555">
    <property type="component" value="Unassembled WGS sequence"/>
</dbReference>
<dbReference type="Gene3D" id="1.10.510.10">
    <property type="entry name" value="Transferase(Phosphotransferase) domain 1"/>
    <property type="match status" value="1"/>
</dbReference>
<dbReference type="Pfam" id="PF07714">
    <property type="entry name" value="PK_Tyr_Ser-Thr"/>
    <property type="match status" value="1"/>
</dbReference>
<keyword evidence="3" id="KW-0675">Receptor</keyword>
<evidence type="ECO:0000256" key="1">
    <source>
        <dbReference type="SAM" id="Phobius"/>
    </source>
</evidence>
<dbReference type="EMBL" id="CACSLK010034598">
    <property type="protein sequence ID" value="CAA0842424.1"/>
    <property type="molecule type" value="Genomic_DNA"/>
</dbReference>
<dbReference type="Gene3D" id="3.30.200.20">
    <property type="entry name" value="Phosphorylase Kinase, domain 1"/>
    <property type="match status" value="1"/>
</dbReference>
<evidence type="ECO:0000259" key="2">
    <source>
        <dbReference type="PROSITE" id="PS50011"/>
    </source>
</evidence>
<sequence>MATSGWSSTAGGRRRRRLRERFKRKGVERIQIDRDISSVRLPACLAYDILPIGLHKAHSGKGPIPRGQHIPDCSPAQPHAKRYLSDCLSLSSSSSIEGRRPPWPTDKRELARTANNKNWGASRSNWGPSAKLQDGALFSGEIPANLANCTFLSTLKLDNNRLTGQIPSQIGQLGRLKSFSVARNQLTGPVPNFYNFSSIGADSYMGNPGLCGGPGLHLCQDSADPRTFDNPTIIGAAAGGPLGFTIGIWCYLYFTGFTNKKKQKVQKQKQQQRESDPLCNKWAKGIKRAEHVKISMLGKSVPKMSFHDLMKATNDFSRENIIGSGSTGTTYKAVLQDGTSFLVKRLQNIRYTEKGFASEVVALGNMKHRNVTPLIGFCLTKKERLLIYKDMLNGTLHDKLHILNVGDQIMHWPLRLEIAMRAAKGFALEIAIRAAKGFAWLHSMGLIHGDINPKCILLDEGYEPRIYDFLLTNRSDYPRLGELITNDGVSTQEGDVYSFGVVLLELVTREKLTDTQYYLEFTSPSEFILSAIFSESK</sequence>
<gene>
    <name evidence="3" type="ORF">SHERM_08286</name>
</gene>
<dbReference type="GO" id="GO:0005524">
    <property type="term" value="F:ATP binding"/>
    <property type="evidence" value="ECO:0007669"/>
    <property type="project" value="InterPro"/>
</dbReference>
<evidence type="ECO:0000313" key="4">
    <source>
        <dbReference type="Proteomes" id="UP001153555"/>
    </source>
</evidence>
<keyword evidence="1" id="KW-0472">Membrane</keyword>
<dbReference type="SUPFAM" id="SSF56112">
    <property type="entry name" value="Protein kinase-like (PK-like)"/>
    <property type="match status" value="1"/>
</dbReference>
<dbReference type="SUPFAM" id="SSF52058">
    <property type="entry name" value="L domain-like"/>
    <property type="match status" value="1"/>
</dbReference>